<feature type="transmembrane region" description="Helical" evidence="2">
    <location>
        <begin position="336"/>
        <end position="354"/>
    </location>
</feature>
<gene>
    <name evidence="4" type="ORF">PXEA_LOCUS403</name>
</gene>
<keyword evidence="2" id="KW-0472">Membrane</keyword>
<dbReference type="Gene3D" id="1.20.1050.80">
    <property type="entry name" value="VPS9 domain"/>
    <property type="match status" value="1"/>
</dbReference>
<dbReference type="InterPro" id="IPR037191">
    <property type="entry name" value="VPS9_dom_sf"/>
</dbReference>
<comment type="caution">
    <text evidence="4">The sequence shown here is derived from an EMBL/GenBank/DDBJ whole genome shotgun (WGS) entry which is preliminary data.</text>
</comment>
<evidence type="ECO:0000313" key="5">
    <source>
        <dbReference type="Proteomes" id="UP000784294"/>
    </source>
</evidence>
<feature type="transmembrane region" description="Helical" evidence="2">
    <location>
        <begin position="374"/>
        <end position="406"/>
    </location>
</feature>
<sequence>MLDWHHRVRLQPSHIFNQLQQRPPEHYSTTQSHPISIQTGCSNSTYASNIGNTSGVSCSSSGTGYISFGDSSAASTASLTISDSNHFSASSIGWLRVLATCLSAGLHLAYLGVGPTARLAHERLLETVLSETAFMAACLANCLYCLLSRARQLSAGSFYSGQISSKTLTTATFSPAVSSSCLHKGELSDMTKDVIGFNEGSNEMYKDEDNAEGISSGDKDAEGTDGGRNSYDRSNDVLSQKVPSQFRQCRDAAMEAVFLAGDVCLTYPIQVCDMQPEVNTPDVSPEGPPRETMLFLLPEVRMTGMLLITPSSNFDEFLIAPITLHMTRQWLFRSRIGTAEIGACISYVGLFSIFDPIICESEQYRCHSFGIKLSMFICYCSITLLDIALGALLPSIYPLLFTFFAARNNLRDSSYLRCCRRLHQKTDIALYVYLEVDDQASSAAKKMEIIWRTFQVLTNTIKSRIGQPIHGNGLANSSPSPELSSQPLRLSRPQSFTLRFDLASRRRAHSYSMGAHHNSDQSNSWDFNFRRSVRICNKMSSICPQNSNLTISAAPPVSASVSAEIDGRSNAYGSVDYLLSIDRLLPLIHLVVIRAGVAELGAELDFIETLLPDRLRTNSLFAYLLTTVRACYSQIILEGLKEISHQSI</sequence>
<dbReference type="AlphaFoldDB" id="A0A448WAA8"/>
<protein>
    <recommendedName>
        <fullName evidence="3">VPS9 domain-containing protein</fullName>
    </recommendedName>
</protein>
<organism evidence="4 5">
    <name type="scientific">Protopolystoma xenopodis</name>
    <dbReference type="NCBI Taxonomy" id="117903"/>
    <lineage>
        <taxon>Eukaryota</taxon>
        <taxon>Metazoa</taxon>
        <taxon>Spiralia</taxon>
        <taxon>Lophotrochozoa</taxon>
        <taxon>Platyhelminthes</taxon>
        <taxon>Monogenea</taxon>
        <taxon>Polyopisthocotylea</taxon>
        <taxon>Polystomatidea</taxon>
        <taxon>Polystomatidae</taxon>
        <taxon>Protopolystoma</taxon>
    </lineage>
</organism>
<evidence type="ECO:0000313" key="4">
    <source>
        <dbReference type="EMBL" id="VEL06963.1"/>
    </source>
</evidence>
<keyword evidence="5" id="KW-1185">Reference proteome</keyword>
<proteinExistence type="predicted"/>
<dbReference type="EMBL" id="CAAALY010000725">
    <property type="protein sequence ID" value="VEL06963.1"/>
    <property type="molecule type" value="Genomic_DNA"/>
</dbReference>
<accession>A0A448WAA8</accession>
<feature type="compositionally biased region" description="Low complexity" evidence="1">
    <location>
        <begin position="477"/>
        <end position="488"/>
    </location>
</feature>
<dbReference type="SUPFAM" id="SSF109993">
    <property type="entry name" value="VPS9 domain"/>
    <property type="match status" value="1"/>
</dbReference>
<dbReference type="GO" id="GO:0016197">
    <property type="term" value="P:endosomal transport"/>
    <property type="evidence" value="ECO:0007669"/>
    <property type="project" value="TreeGrafter"/>
</dbReference>
<reference evidence="4" key="1">
    <citation type="submission" date="2018-11" db="EMBL/GenBank/DDBJ databases">
        <authorList>
            <consortium name="Pathogen Informatics"/>
        </authorList>
    </citation>
    <scope>NUCLEOTIDE SEQUENCE</scope>
</reference>
<dbReference type="GO" id="GO:0031267">
    <property type="term" value="F:small GTPase binding"/>
    <property type="evidence" value="ECO:0007669"/>
    <property type="project" value="TreeGrafter"/>
</dbReference>
<evidence type="ECO:0000256" key="2">
    <source>
        <dbReference type="SAM" id="Phobius"/>
    </source>
</evidence>
<dbReference type="Pfam" id="PF02204">
    <property type="entry name" value="VPS9"/>
    <property type="match status" value="1"/>
</dbReference>
<dbReference type="InterPro" id="IPR003123">
    <property type="entry name" value="VPS9"/>
</dbReference>
<keyword evidence="2" id="KW-1133">Transmembrane helix</keyword>
<evidence type="ECO:0000259" key="3">
    <source>
        <dbReference type="Pfam" id="PF02204"/>
    </source>
</evidence>
<dbReference type="OrthoDB" id="6248227at2759"/>
<dbReference type="GO" id="GO:0005737">
    <property type="term" value="C:cytoplasm"/>
    <property type="evidence" value="ECO:0007669"/>
    <property type="project" value="TreeGrafter"/>
</dbReference>
<feature type="region of interest" description="Disordered" evidence="1">
    <location>
        <begin position="469"/>
        <end position="488"/>
    </location>
</feature>
<name>A0A448WAA8_9PLAT</name>
<feature type="region of interest" description="Disordered" evidence="1">
    <location>
        <begin position="199"/>
        <end position="235"/>
    </location>
</feature>
<keyword evidence="2" id="KW-0812">Transmembrane</keyword>
<dbReference type="PANTHER" id="PTHR46089:SF2">
    <property type="entry name" value="ALSIN HOMOLOG"/>
    <property type="match status" value="1"/>
</dbReference>
<dbReference type="PANTHER" id="PTHR46089">
    <property type="entry name" value="ALSIN HOMOLOG"/>
    <property type="match status" value="1"/>
</dbReference>
<dbReference type="Proteomes" id="UP000784294">
    <property type="component" value="Unassembled WGS sequence"/>
</dbReference>
<dbReference type="GO" id="GO:0005085">
    <property type="term" value="F:guanyl-nucleotide exchange factor activity"/>
    <property type="evidence" value="ECO:0007669"/>
    <property type="project" value="TreeGrafter"/>
</dbReference>
<dbReference type="InterPro" id="IPR051984">
    <property type="entry name" value="Alsin"/>
</dbReference>
<evidence type="ECO:0000256" key="1">
    <source>
        <dbReference type="SAM" id="MobiDB-lite"/>
    </source>
</evidence>
<feature type="domain" description="VPS9" evidence="3">
    <location>
        <begin position="573"/>
        <end position="635"/>
    </location>
</feature>